<protein>
    <submittedName>
        <fullName evidence="1">Putative membrane protein CrgA</fullName>
    </submittedName>
</protein>
<dbReference type="EMBL" id="AP017457">
    <property type="protein sequence ID" value="BAU99576.1"/>
    <property type="molecule type" value="Genomic_DNA"/>
</dbReference>
<organism evidence="1 2">
    <name type="scientific">Aurantimicrobium minutum</name>
    <dbReference type="NCBI Taxonomy" id="708131"/>
    <lineage>
        <taxon>Bacteria</taxon>
        <taxon>Bacillati</taxon>
        <taxon>Actinomycetota</taxon>
        <taxon>Actinomycetes</taxon>
        <taxon>Micrococcales</taxon>
        <taxon>Microbacteriaceae</taxon>
        <taxon>Aurantimicrobium</taxon>
    </lineage>
</organism>
<dbReference type="KEGG" id="amin:AUMI_110340"/>
<proteinExistence type="predicted"/>
<gene>
    <name evidence="1" type="ORF">AUMI_110340</name>
</gene>
<dbReference type="Proteomes" id="UP000243847">
    <property type="component" value="Chromosome sequence1"/>
</dbReference>
<name>A0A173LX61_9MICO</name>
<sequence length="94" mass="10209">MAPILRSMATEDTYEATRLERILGTMVVSIVAVSVLAFLAIITAGITQLDLTSPVGEFILVLPGIGLPIAFLLLMTLIIVNIIRRRRDASKSSR</sequence>
<evidence type="ECO:0000313" key="2">
    <source>
        <dbReference type="Proteomes" id="UP000243847"/>
    </source>
</evidence>
<evidence type="ECO:0000313" key="1">
    <source>
        <dbReference type="EMBL" id="BAU99576.1"/>
    </source>
</evidence>
<reference evidence="1 2" key="1">
    <citation type="journal article" date="2016" name="Genome Announc.">
        <title>Complete Genome Sequence of Aurantimicrobium minutum Type Strain KNCT, a Planktonic Ultramicrobacterium Isolated from River Water.</title>
        <authorList>
            <person name="Nakai R."/>
            <person name="Fujisawa T."/>
            <person name="Nakamura Y."/>
            <person name="Nishide H."/>
            <person name="Uchiyama I."/>
            <person name="Baba T."/>
            <person name="Toyoda A."/>
            <person name="Fujiyama A."/>
            <person name="Naganuma T."/>
            <person name="Niki H."/>
        </authorList>
    </citation>
    <scope>NUCLEOTIDE SEQUENCE [LARGE SCALE GENOMIC DNA]</scope>
    <source>
        <strain evidence="1 2">KNC</strain>
    </source>
</reference>
<accession>A0A173LX61</accession>
<dbReference type="AlphaFoldDB" id="A0A173LX61"/>